<evidence type="ECO:0000313" key="3">
    <source>
        <dbReference type="EMBL" id="MEY2249435.1"/>
    </source>
</evidence>
<comment type="caution">
    <text evidence="3">The sequence shown here is derived from an EMBL/GenBank/DDBJ whole genome shotgun (WGS) entry which is preliminary data.</text>
</comment>
<accession>A0ABV4AXR8</accession>
<dbReference type="EMBL" id="JBGBDC010000001">
    <property type="protein sequence ID" value="MEY2249435.1"/>
    <property type="molecule type" value="Genomic_DNA"/>
</dbReference>
<feature type="transmembrane region" description="Helical" evidence="2">
    <location>
        <begin position="137"/>
        <end position="162"/>
    </location>
</feature>
<name>A0ABV4AXR8_9BURK</name>
<keyword evidence="2" id="KW-0472">Membrane</keyword>
<evidence type="ECO:0000256" key="1">
    <source>
        <dbReference type="SAM" id="MobiDB-lite"/>
    </source>
</evidence>
<reference evidence="3 4" key="1">
    <citation type="journal article" date="2016" name="Int. J. Syst. Evol. Microbiol.">
        <title>Description of Comamonas sediminis sp. nov., isolated from lagoon sediments.</title>
        <authorList>
            <person name="Subhash Y."/>
            <person name="Bang J.J."/>
            <person name="You T.H."/>
            <person name="Lee S.S."/>
        </authorList>
    </citation>
    <scope>NUCLEOTIDE SEQUENCE [LARGE SCALE GENOMIC DNA]</scope>
    <source>
        <strain evidence="3 4">JCM 31169</strain>
    </source>
</reference>
<sequence>MQLALNRDTASVYDTPPHGDFVRYVEQLIARQNTGAAHAAGSTQRPVRPRQGQGQGQGQALSGASGQKASHNPIADQAQELLDRIRQMDQTRKDKRPGAAQTVTTTARSTSGAPSTSIFAPAGDGAAPQKSFSGFKLIGLLIAAILGIMFPPLGIVMLIAAFRKGWSQKG</sequence>
<evidence type="ECO:0000313" key="4">
    <source>
        <dbReference type="Proteomes" id="UP001562178"/>
    </source>
</evidence>
<feature type="compositionally biased region" description="Basic and acidic residues" evidence="1">
    <location>
        <begin position="81"/>
        <end position="92"/>
    </location>
</feature>
<feature type="compositionally biased region" description="Low complexity" evidence="1">
    <location>
        <begin position="58"/>
        <end position="70"/>
    </location>
</feature>
<keyword evidence="2" id="KW-0812">Transmembrane</keyword>
<feature type="compositionally biased region" description="Polar residues" evidence="1">
    <location>
        <begin position="101"/>
        <end position="118"/>
    </location>
</feature>
<keyword evidence="4" id="KW-1185">Reference proteome</keyword>
<proteinExistence type="predicted"/>
<gene>
    <name evidence="3" type="ORF">AB7A72_00310</name>
</gene>
<evidence type="ECO:0000256" key="2">
    <source>
        <dbReference type="SAM" id="Phobius"/>
    </source>
</evidence>
<feature type="region of interest" description="Disordered" evidence="1">
    <location>
        <begin position="35"/>
        <end position="127"/>
    </location>
</feature>
<feature type="compositionally biased region" description="Polar residues" evidence="1">
    <location>
        <begin position="35"/>
        <end position="45"/>
    </location>
</feature>
<organism evidence="3 4">
    <name type="scientific">Comamonas sediminis</name>
    <dbReference type="NCBI Taxonomy" id="1783360"/>
    <lineage>
        <taxon>Bacteria</taxon>
        <taxon>Pseudomonadati</taxon>
        <taxon>Pseudomonadota</taxon>
        <taxon>Betaproteobacteria</taxon>
        <taxon>Burkholderiales</taxon>
        <taxon>Comamonadaceae</taxon>
        <taxon>Comamonas</taxon>
    </lineage>
</organism>
<protein>
    <submittedName>
        <fullName evidence="3">Uncharacterized protein</fullName>
    </submittedName>
</protein>
<dbReference type="Proteomes" id="UP001562178">
    <property type="component" value="Unassembled WGS sequence"/>
</dbReference>
<keyword evidence="2" id="KW-1133">Transmembrane helix</keyword>